<feature type="region of interest" description="Disordered" evidence="1">
    <location>
        <begin position="300"/>
        <end position="325"/>
    </location>
</feature>
<feature type="compositionally biased region" description="Polar residues" evidence="1">
    <location>
        <begin position="95"/>
        <end position="104"/>
    </location>
</feature>
<dbReference type="AlphaFoldDB" id="A0A1E3NN01"/>
<feature type="compositionally biased region" description="Polar residues" evidence="1">
    <location>
        <begin position="602"/>
        <end position="623"/>
    </location>
</feature>
<dbReference type="SUPFAM" id="SSF57701">
    <property type="entry name" value="Zn2/Cys6 DNA-binding domain"/>
    <property type="match status" value="1"/>
</dbReference>
<dbReference type="GO" id="GO:0000981">
    <property type="term" value="F:DNA-binding transcription factor activity, RNA polymerase II-specific"/>
    <property type="evidence" value="ECO:0007669"/>
    <property type="project" value="InterPro"/>
</dbReference>
<dbReference type="Pfam" id="PF00172">
    <property type="entry name" value="Zn_clus"/>
    <property type="match status" value="1"/>
</dbReference>
<dbReference type="SMART" id="SM00066">
    <property type="entry name" value="GAL4"/>
    <property type="match status" value="1"/>
</dbReference>
<feature type="compositionally biased region" description="Polar residues" evidence="1">
    <location>
        <begin position="550"/>
        <end position="562"/>
    </location>
</feature>
<evidence type="ECO:0000259" key="2">
    <source>
        <dbReference type="PROSITE" id="PS50048"/>
    </source>
</evidence>
<feature type="region of interest" description="Disordered" evidence="1">
    <location>
        <begin position="371"/>
        <end position="395"/>
    </location>
</feature>
<dbReference type="CDD" id="cd00067">
    <property type="entry name" value="GAL4"/>
    <property type="match status" value="1"/>
</dbReference>
<reference evidence="3 4" key="1">
    <citation type="journal article" date="2016" name="Proc. Natl. Acad. Sci. U.S.A.">
        <title>Comparative genomics of biotechnologically important yeasts.</title>
        <authorList>
            <person name="Riley R."/>
            <person name="Haridas S."/>
            <person name="Wolfe K.H."/>
            <person name="Lopes M.R."/>
            <person name="Hittinger C.T."/>
            <person name="Goeker M."/>
            <person name="Salamov A.A."/>
            <person name="Wisecaver J.H."/>
            <person name="Long T.M."/>
            <person name="Calvey C.H."/>
            <person name="Aerts A.L."/>
            <person name="Barry K.W."/>
            <person name="Choi C."/>
            <person name="Clum A."/>
            <person name="Coughlan A.Y."/>
            <person name="Deshpande S."/>
            <person name="Douglass A.P."/>
            <person name="Hanson S.J."/>
            <person name="Klenk H.-P."/>
            <person name="LaButti K.M."/>
            <person name="Lapidus A."/>
            <person name="Lindquist E.A."/>
            <person name="Lipzen A.M."/>
            <person name="Meier-Kolthoff J.P."/>
            <person name="Ohm R.A."/>
            <person name="Otillar R.P."/>
            <person name="Pangilinan J.L."/>
            <person name="Peng Y."/>
            <person name="Rokas A."/>
            <person name="Rosa C.A."/>
            <person name="Scheuner C."/>
            <person name="Sibirny A.A."/>
            <person name="Slot J.C."/>
            <person name="Stielow J.B."/>
            <person name="Sun H."/>
            <person name="Kurtzman C.P."/>
            <person name="Blackwell M."/>
            <person name="Grigoriev I.V."/>
            <person name="Jeffries T.W."/>
        </authorList>
    </citation>
    <scope>NUCLEOTIDE SEQUENCE [LARGE SCALE GENOMIC DNA]</scope>
    <source>
        <strain evidence="3 4">NRRL Y-2026</strain>
    </source>
</reference>
<evidence type="ECO:0000313" key="4">
    <source>
        <dbReference type="Proteomes" id="UP000094455"/>
    </source>
</evidence>
<accession>A0A1E3NN01</accession>
<feature type="compositionally biased region" description="Low complexity" evidence="1">
    <location>
        <begin position="9"/>
        <end position="21"/>
    </location>
</feature>
<keyword evidence="4" id="KW-1185">Reference proteome</keyword>
<dbReference type="RefSeq" id="XP_019018607.1">
    <property type="nucleotide sequence ID" value="XM_019160825.1"/>
</dbReference>
<feature type="compositionally biased region" description="Polar residues" evidence="1">
    <location>
        <begin position="116"/>
        <end position="133"/>
    </location>
</feature>
<evidence type="ECO:0000313" key="3">
    <source>
        <dbReference type="EMBL" id="ODQ47494.1"/>
    </source>
</evidence>
<gene>
    <name evidence="3" type="ORF">PICMEDRAFT_15434</name>
</gene>
<evidence type="ECO:0000256" key="1">
    <source>
        <dbReference type="SAM" id="MobiDB-lite"/>
    </source>
</evidence>
<dbReference type="Proteomes" id="UP000094455">
    <property type="component" value="Unassembled WGS sequence"/>
</dbReference>
<protein>
    <recommendedName>
        <fullName evidence="2">Zn(2)-C6 fungal-type domain-containing protein</fullName>
    </recommendedName>
</protein>
<dbReference type="GeneID" id="30177512"/>
<dbReference type="EMBL" id="KV454002">
    <property type="protein sequence ID" value="ODQ47494.1"/>
    <property type="molecule type" value="Genomic_DNA"/>
</dbReference>
<name>A0A1E3NN01_9ASCO</name>
<feature type="domain" description="Zn(2)-C6 fungal-type" evidence="2">
    <location>
        <begin position="195"/>
        <end position="224"/>
    </location>
</feature>
<feature type="compositionally biased region" description="Low complexity" evidence="1">
    <location>
        <begin position="140"/>
        <end position="154"/>
    </location>
</feature>
<sequence>MSRKDEDASGTSPRRSSSTSSEDTPIASADTAAKKPDTEGTSFPRTEKPPQSHATAPTDAPQTTTASTTSDTETSPKHSSVENIVLETAQEAPKTESTAESNSEAPLPQHVLLKPSASQKQPNFLRQTLQKYPQSDEDYSSSSSSARKSSPDNASKQKDAQPASSSTKEDTQGSDPSVEAFQLQSKKKRFRRSYNCGPCKTHKIKCDMRIPCGNCEKYDRRDECLKDPPNPPTYQQYLIKQERKRKYLEKRYHLVSSRQDQTAQEPSKGEAADFTAKHTHLSPPQKLQYELTSKPYNDVLQQPSNTISPKPSVNRSESFKYSQPLSNSYGEHDYRVNTNPLIDYKNYYQGAGVPTSTNVHQNTPQIPIFQQQHQQQQQQMQQQQPQQQPPQNPAYAYYPDLAAHYPPQVQMMAPQSYGSHPQIPPQTRFSERAFQPSSTVPQYMEAPYVPLLQPILQPSSYETLPPVPQYPSLPQHVRLPAISEPQHVASVSHVPGLPPPPMMVSNQMHEQYGFRLPIQVPSYPGQPLVAGREQYHAPFPGQEQAPPWASNPSNAYMPNTKTLVPRAYGQSNGGGNATFRLPNMDNIAEEQVSSYRRPPIQQLPNQAVTRSTETNSNLSNFDGSQKLTSLSSVSSLADRFAFTSGAKQQKSTRQ</sequence>
<feature type="region of interest" description="Disordered" evidence="1">
    <location>
        <begin position="593"/>
        <end position="626"/>
    </location>
</feature>
<dbReference type="GO" id="GO:0008270">
    <property type="term" value="F:zinc ion binding"/>
    <property type="evidence" value="ECO:0007669"/>
    <property type="project" value="InterPro"/>
</dbReference>
<feature type="compositionally biased region" description="Low complexity" evidence="1">
    <location>
        <begin position="371"/>
        <end position="386"/>
    </location>
</feature>
<dbReference type="PROSITE" id="PS50048">
    <property type="entry name" value="ZN2_CY6_FUNGAL_2"/>
    <property type="match status" value="1"/>
</dbReference>
<feature type="compositionally biased region" description="Low complexity" evidence="1">
    <location>
        <begin position="54"/>
        <end position="73"/>
    </location>
</feature>
<feature type="compositionally biased region" description="Polar residues" evidence="1">
    <location>
        <begin position="256"/>
        <end position="265"/>
    </location>
</feature>
<feature type="region of interest" description="Disordered" evidence="1">
    <location>
        <begin position="1"/>
        <end position="195"/>
    </location>
</feature>
<dbReference type="InterPro" id="IPR001138">
    <property type="entry name" value="Zn2Cys6_DnaBD"/>
</dbReference>
<organism evidence="3 4">
    <name type="scientific">Pichia membranifaciens NRRL Y-2026</name>
    <dbReference type="NCBI Taxonomy" id="763406"/>
    <lineage>
        <taxon>Eukaryota</taxon>
        <taxon>Fungi</taxon>
        <taxon>Dikarya</taxon>
        <taxon>Ascomycota</taxon>
        <taxon>Saccharomycotina</taxon>
        <taxon>Pichiomycetes</taxon>
        <taxon>Pichiales</taxon>
        <taxon>Pichiaceae</taxon>
        <taxon>Pichia</taxon>
    </lineage>
</organism>
<proteinExistence type="predicted"/>
<dbReference type="InterPro" id="IPR036864">
    <property type="entry name" value="Zn2-C6_fun-type_DNA-bd_sf"/>
</dbReference>
<dbReference type="OrthoDB" id="1747771at2759"/>
<feature type="region of interest" description="Disordered" evidence="1">
    <location>
        <begin position="537"/>
        <end position="576"/>
    </location>
</feature>
<dbReference type="STRING" id="763406.A0A1E3NN01"/>
<feature type="region of interest" description="Disordered" evidence="1">
    <location>
        <begin position="255"/>
        <end position="282"/>
    </location>
</feature>
<dbReference type="Gene3D" id="4.10.240.10">
    <property type="entry name" value="Zn(2)-C6 fungal-type DNA-binding domain"/>
    <property type="match status" value="1"/>
</dbReference>